<proteinExistence type="predicted"/>
<name>A0A1J7IMT9_9PEZI</name>
<keyword evidence="2" id="KW-1185">Reference proteome</keyword>
<gene>
    <name evidence="1" type="ORF">CONLIGDRAFT_390167</name>
</gene>
<protein>
    <submittedName>
        <fullName evidence="1">Uncharacterized protein</fullName>
    </submittedName>
</protein>
<dbReference type="Proteomes" id="UP000182658">
    <property type="component" value="Unassembled WGS sequence"/>
</dbReference>
<organism evidence="1 2">
    <name type="scientific">Coniochaeta ligniaria NRRL 30616</name>
    <dbReference type="NCBI Taxonomy" id="1408157"/>
    <lineage>
        <taxon>Eukaryota</taxon>
        <taxon>Fungi</taxon>
        <taxon>Dikarya</taxon>
        <taxon>Ascomycota</taxon>
        <taxon>Pezizomycotina</taxon>
        <taxon>Sordariomycetes</taxon>
        <taxon>Sordariomycetidae</taxon>
        <taxon>Coniochaetales</taxon>
        <taxon>Coniochaetaceae</taxon>
        <taxon>Coniochaeta</taxon>
    </lineage>
</organism>
<dbReference type="EMBL" id="KV875098">
    <property type="protein sequence ID" value="OIW28693.1"/>
    <property type="molecule type" value="Genomic_DNA"/>
</dbReference>
<accession>A0A1J7IMT9</accession>
<evidence type="ECO:0000313" key="1">
    <source>
        <dbReference type="EMBL" id="OIW28693.1"/>
    </source>
</evidence>
<dbReference type="InParanoid" id="A0A1J7IMT9"/>
<dbReference type="AlphaFoldDB" id="A0A1J7IMT9"/>
<sequence>MASSGRAGTVGVGRPLRTTISANGRLEKFFVRVHFCHYNQPLPGPGFTCLGSDLVKTAVSKMTDNRYVQPGPAAMSKQRMIRTITLNTISSECHLLTFQGPLLSTKMWTVHLHKLHLGASSIRLRGPSSTHLAIFGDIQCYLLKPSSTFWDNNLSQATRKPLVSRSVSNYQCVRACVCLCVIGLSSQGLLLSSSQLCLSYHSASSFLLPSNPTKRPNDTTTTTTSKKPVSVIHVRTFGGV</sequence>
<evidence type="ECO:0000313" key="2">
    <source>
        <dbReference type="Proteomes" id="UP000182658"/>
    </source>
</evidence>
<reference evidence="1 2" key="1">
    <citation type="submission" date="2016-10" db="EMBL/GenBank/DDBJ databases">
        <title>Draft genome sequence of Coniochaeta ligniaria NRRL30616, a lignocellulolytic fungus for bioabatement of inhibitors in plant biomass hydrolysates.</title>
        <authorList>
            <consortium name="DOE Joint Genome Institute"/>
            <person name="Jimenez D.J."/>
            <person name="Hector R.E."/>
            <person name="Riley R."/>
            <person name="Sun H."/>
            <person name="Grigoriev I.V."/>
            <person name="Van Elsas J.D."/>
            <person name="Nichols N.N."/>
        </authorList>
    </citation>
    <scope>NUCLEOTIDE SEQUENCE [LARGE SCALE GENOMIC DNA]</scope>
    <source>
        <strain evidence="1 2">NRRL 30616</strain>
    </source>
</reference>